<accession>X0XI00</accession>
<comment type="caution">
    <text evidence="1">The sequence shown here is derived from an EMBL/GenBank/DDBJ whole genome shotgun (WGS) entry which is preliminary data.</text>
</comment>
<reference evidence="1" key="1">
    <citation type="journal article" date="2014" name="Front. Microbiol.">
        <title>High frequency of phylogenetically diverse reductive dehalogenase-homologous genes in deep subseafloor sedimentary metagenomes.</title>
        <authorList>
            <person name="Kawai M."/>
            <person name="Futagami T."/>
            <person name="Toyoda A."/>
            <person name="Takaki Y."/>
            <person name="Nishi S."/>
            <person name="Hori S."/>
            <person name="Arai W."/>
            <person name="Tsubouchi T."/>
            <person name="Morono Y."/>
            <person name="Uchiyama I."/>
            <person name="Ito T."/>
            <person name="Fujiyama A."/>
            <person name="Inagaki F."/>
            <person name="Takami H."/>
        </authorList>
    </citation>
    <scope>NUCLEOTIDE SEQUENCE</scope>
    <source>
        <strain evidence="1">Expedition CK06-06</strain>
    </source>
</reference>
<feature type="non-terminal residue" evidence="1">
    <location>
        <position position="66"/>
    </location>
</feature>
<dbReference type="EMBL" id="BARS01059093">
    <property type="protein sequence ID" value="GAG42770.1"/>
    <property type="molecule type" value="Genomic_DNA"/>
</dbReference>
<sequence length="66" mass="7332">ILLVQPTVQPMTADLIKWFVTDASASGKASSLGVEDRHLLWHDGEVLTERVERQSDGDWPVREMGG</sequence>
<protein>
    <submittedName>
        <fullName evidence="1">Uncharacterized protein</fullName>
    </submittedName>
</protein>
<gene>
    <name evidence="1" type="ORF">S01H1_85806</name>
</gene>
<evidence type="ECO:0000313" key="1">
    <source>
        <dbReference type="EMBL" id="GAG42770.1"/>
    </source>
</evidence>
<name>X0XI00_9ZZZZ</name>
<feature type="non-terminal residue" evidence="1">
    <location>
        <position position="1"/>
    </location>
</feature>
<organism evidence="1">
    <name type="scientific">marine sediment metagenome</name>
    <dbReference type="NCBI Taxonomy" id="412755"/>
    <lineage>
        <taxon>unclassified sequences</taxon>
        <taxon>metagenomes</taxon>
        <taxon>ecological metagenomes</taxon>
    </lineage>
</organism>
<dbReference type="AlphaFoldDB" id="X0XI00"/>
<proteinExistence type="predicted"/>